<evidence type="ECO:0000313" key="1">
    <source>
        <dbReference type="EMBL" id="MED6262976.1"/>
    </source>
</evidence>
<name>A0ABU7CJP0_9TELE</name>
<accession>A0ABU7CJP0</accession>
<dbReference type="EMBL" id="JAHUTI010097385">
    <property type="protein sequence ID" value="MED6262976.1"/>
    <property type="molecule type" value="Genomic_DNA"/>
</dbReference>
<protein>
    <submittedName>
        <fullName evidence="1">Uncharacterized protein</fullName>
    </submittedName>
</protein>
<dbReference type="Proteomes" id="UP001345963">
    <property type="component" value="Unassembled WGS sequence"/>
</dbReference>
<keyword evidence="2" id="KW-1185">Reference proteome</keyword>
<organism evidence="1 2">
    <name type="scientific">Ataeniobius toweri</name>
    <dbReference type="NCBI Taxonomy" id="208326"/>
    <lineage>
        <taxon>Eukaryota</taxon>
        <taxon>Metazoa</taxon>
        <taxon>Chordata</taxon>
        <taxon>Craniata</taxon>
        <taxon>Vertebrata</taxon>
        <taxon>Euteleostomi</taxon>
        <taxon>Actinopterygii</taxon>
        <taxon>Neopterygii</taxon>
        <taxon>Teleostei</taxon>
        <taxon>Neoteleostei</taxon>
        <taxon>Acanthomorphata</taxon>
        <taxon>Ovalentaria</taxon>
        <taxon>Atherinomorphae</taxon>
        <taxon>Cyprinodontiformes</taxon>
        <taxon>Goodeidae</taxon>
        <taxon>Ataeniobius</taxon>
    </lineage>
</organism>
<reference evidence="1 2" key="1">
    <citation type="submission" date="2021-07" db="EMBL/GenBank/DDBJ databases">
        <authorList>
            <person name="Palmer J.M."/>
        </authorList>
    </citation>
    <scope>NUCLEOTIDE SEQUENCE [LARGE SCALE GENOMIC DNA]</scope>
    <source>
        <strain evidence="1 2">AT_MEX2019</strain>
        <tissue evidence="1">Muscle</tissue>
    </source>
</reference>
<comment type="caution">
    <text evidence="1">The sequence shown here is derived from an EMBL/GenBank/DDBJ whole genome shotgun (WGS) entry which is preliminary data.</text>
</comment>
<gene>
    <name evidence="1" type="primary">MYH16_2</name>
    <name evidence="1" type="ORF">ATANTOWER_031522</name>
</gene>
<dbReference type="SUPFAM" id="SSF90257">
    <property type="entry name" value="Myosin rod fragments"/>
    <property type="match status" value="1"/>
</dbReference>
<proteinExistence type="predicted"/>
<feature type="non-terminal residue" evidence="1">
    <location>
        <position position="51"/>
    </location>
</feature>
<sequence length="51" mass="5909">MKRENKNLQEEISDLTEQLGEGGKTIHELEKIRKQLEQEKGEIQSALEEAE</sequence>
<evidence type="ECO:0000313" key="2">
    <source>
        <dbReference type="Proteomes" id="UP001345963"/>
    </source>
</evidence>